<dbReference type="EMBL" id="LT635768">
    <property type="protein sequence ID" value="SGZ57510.1"/>
    <property type="molecule type" value="Genomic_DNA"/>
</dbReference>
<gene>
    <name evidence="3" type="ORF">SAMEA4029009_CIC11G00000002058</name>
</gene>
<sequence>MSRKFVPPLSTTPMGSEEDFYQYSHVQERESLAINAGPGRVVYDYSSSDDEYQADNTQQSVDPEYHTPVSPFTDTPKLKSATDDSRKYKSLLHIFLAVSILSAVIVMCIEAYMYVTINVNRDDFESDMKYSEISIYLALFIFASVYQIVITIIGLRTKNMMLLSMLCVFYVCMLVYTGLQYKEISHDSVIKGHSNWPHAVSITNIVAIGVLGVTLVIQGVLVLYLKSSVKWFRFKKIGASFEIKRLYTIFQIHRSLLVFDLFFFLGFTVQFLVIMVGDKLSVEFILTCCVLPLTILVLFFCDYAATREYLWLSVVTLLCLVGGAVYVLFKTIRLFTKYTSAYNLSIGNPGSYFPGRTSLVSFAIITLIFLVFTIVLEIVVVCNYNKGLLPFVNTYYSRLPGADKHRHQSHPAETLIDEPEKSSNASMLID</sequence>
<accession>A0A1L0DZ03</accession>
<feature type="transmembrane region" description="Helical" evidence="2">
    <location>
        <begin position="199"/>
        <end position="225"/>
    </location>
</feature>
<feature type="transmembrane region" description="Helical" evidence="2">
    <location>
        <begin position="282"/>
        <end position="302"/>
    </location>
</feature>
<feature type="transmembrane region" description="Helical" evidence="2">
    <location>
        <begin position="162"/>
        <end position="179"/>
    </location>
</feature>
<feature type="transmembrane region" description="Helical" evidence="2">
    <location>
        <begin position="309"/>
        <end position="329"/>
    </location>
</feature>
<evidence type="ECO:0000313" key="4">
    <source>
        <dbReference type="Proteomes" id="UP000182259"/>
    </source>
</evidence>
<dbReference type="AlphaFoldDB" id="A0A1L0DZ03"/>
<protein>
    <submittedName>
        <fullName evidence="3">CIC11C00000002058</fullName>
    </submittedName>
</protein>
<keyword evidence="2" id="KW-1133">Transmembrane helix</keyword>
<keyword evidence="2" id="KW-0472">Membrane</keyword>
<reference evidence="3 4" key="1">
    <citation type="submission" date="2016-10" db="EMBL/GenBank/DDBJ databases">
        <authorList>
            <person name="de Groot N.N."/>
        </authorList>
    </citation>
    <scope>NUCLEOTIDE SEQUENCE [LARGE SCALE GENOMIC DNA]</scope>
    <source>
        <strain evidence="3 4">PYCC 4715</strain>
    </source>
</reference>
<dbReference type="PANTHER" id="PTHR34391:SF1">
    <property type="entry name" value="UPF0658 GOLGI APPARATUS MEMBRANE PROTEIN C1952.10C-RELATED"/>
    <property type="match status" value="1"/>
</dbReference>
<feature type="region of interest" description="Disordered" evidence="1">
    <location>
        <begin position="403"/>
        <end position="430"/>
    </location>
</feature>
<proteinExistence type="predicted"/>
<dbReference type="InterPro" id="IPR040410">
    <property type="entry name" value="UPF0658_Golgi"/>
</dbReference>
<feature type="transmembrane region" description="Helical" evidence="2">
    <location>
        <begin position="94"/>
        <end position="115"/>
    </location>
</feature>
<dbReference type="Proteomes" id="UP000182259">
    <property type="component" value="Chromosome V"/>
</dbReference>
<keyword evidence="2" id="KW-0812">Transmembrane</keyword>
<evidence type="ECO:0000313" key="3">
    <source>
        <dbReference type="EMBL" id="SGZ57510.1"/>
    </source>
</evidence>
<feature type="transmembrane region" description="Helical" evidence="2">
    <location>
        <begin position="255"/>
        <end position="276"/>
    </location>
</feature>
<organism evidence="3 4">
    <name type="scientific">Sungouiella intermedia</name>
    <dbReference type="NCBI Taxonomy" id="45354"/>
    <lineage>
        <taxon>Eukaryota</taxon>
        <taxon>Fungi</taxon>
        <taxon>Dikarya</taxon>
        <taxon>Ascomycota</taxon>
        <taxon>Saccharomycotina</taxon>
        <taxon>Pichiomycetes</taxon>
        <taxon>Metschnikowiaceae</taxon>
        <taxon>Sungouiella</taxon>
    </lineage>
</organism>
<dbReference type="PANTHER" id="PTHR34391">
    <property type="entry name" value="UPF0658 GOLGI APPARATUS MEMBRANE PROTEIN C1952.10C-RELATED"/>
    <property type="match status" value="1"/>
</dbReference>
<dbReference type="GO" id="GO:0005794">
    <property type="term" value="C:Golgi apparatus"/>
    <property type="evidence" value="ECO:0007669"/>
    <property type="project" value="TreeGrafter"/>
</dbReference>
<evidence type="ECO:0000256" key="1">
    <source>
        <dbReference type="SAM" id="MobiDB-lite"/>
    </source>
</evidence>
<feature type="transmembrane region" description="Helical" evidence="2">
    <location>
        <begin position="135"/>
        <end position="155"/>
    </location>
</feature>
<feature type="transmembrane region" description="Helical" evidence="2">
    <location>
        <begin position="359"/>
        <end position="381"/>
    </location>
</feature>
<evidence type="ECO:0000256" key="2">
    <source>
        <dbReference type="SAM" id="Phobius"/>
    </source>
</evidence>
<name>A0A1L0DZ03_9ASCO</name>